<dbReference type="GO" id="GO:0000271">
    <property type="term" value="P:polysaccharide biosynthetic process"/>
    <property type="evidence" value="ECO:0007669"/>
    <property type="project" value="TreeGrafter"/>
</dbReference>
<feature type="transmembrane region" description="Helical" evidence="1">
    <location>
        <begin position="284"/>
        <end position="301"/>
    </location>
</feature>
<feature type="transmembrane region" description="Helical" evidence="1">
    <location>
        <begin position="163"/>
        <end position="183"/>
    </location>
</feature>
<feature type="transmembrane region" description="Helical" evidence="1">
    <location>
        <begin position="86"/>
        <end position="105"/>
    </location>
</feature>
<accession>A0A7X0KNN3</accession>
<keyword evidence="1" id="KW-0812">Transmembrane</keyword>
<dbReference type="InterPro" id="IPR002656">
    <property type="entry name" value="Acyl_transf_3_dom"/>
</dbReference>
<evidence type="ECO:0000313" key="4">
    <source>
        <dbReference type="Proteomes" id="UP000536262"/>
    </source>
</evidence>
<comment type="caution">
    <text evidence="3">The sequence shown here is derived from an EMBL/GenBank/DDBJ whole genome shotgun (WGS) entry which is preliminary data.</text>
</comment>
<dbReference type="Proteomes" id="UP000536262">
    <property type="component" value="Unassembled WGS sequence"/>
</dbReference>
<feature type="transmembrane region" description="Helical" evidence="1">
    <location>
        <begin position="132"/>
        <end position="156"/>
    </location>
</feature>
<feature type="transmembrane region" description="Helical" evidence="1">
    <location>
        <begin position="195"/>
        <end position="215"/>
    </location>
</feature>
<evidence type="ECO:0000313" key="3">
    <source>
        <dbReference type="EMBL" id="MBB6357342.1"/>
    </source>
</evidence>
<dbReference type="RefSeq" id="WP_055973475.1">
    <property type="nucleotide sequence ID" value="NZ_BAABEG010000001.1"/>
</dbReference>
<keyword evidence="4" id="KW-1185">Reference proteome</keyword>
<gene>
    <name evidence="3" type="ORF">GGR00_005164</name>
</gene>
<dbReference type="InterPro" id="IPR050879">
    <property type="entry name" value="Acyltransferase_3"/>
</dbReference>
<dbReference type="PANTHER" id="PTHR23028">
    <property type="entry name" value="ACETYLTRANSFERASE"/>
    <property type="match status" value="1"/>
</dbReference>
<name>A0A7X0KNN3_9HYPH</name>
<dbReference type="Pfam" id="PF01757">
    <property type="entry name" value="Acyl_transf_3"/>
    <property type="match status" value="1"/>
</dbReference>
<reference evidence="3 4" key="1">
    <citation type="submission" date="2020-08" db="EMBL/GenBank/DDBJ databases">
        <title>Genomic Encyclopedia of Type Strains, Phase IV (KMG-IV): sequencing the most valuable type-strain genomes for metagenomic binning, comparative biology and taxonomic classification.</title>
        <authorList>
            <person name="Goeker M."/>
        </authorList>
    </citation>
    <scope>NUCLEOTIDE SEQUENCE [LARGE SCALE GENOMIC DNA]</scope>
    <source>
        <strain evidence="3 4">DSM 7051</strain>
    </source>
</reference>
<evidence type="ECO:0000256" key="1">
    <source>
        <dbReference type="SAM" id="Phobius"/>
    </source>
</evidence>
<sequence length="363" mass="40838">MHSSQNSRIRALDALRGIASASVVLQHTYDIHSFPAPQWIRWLVGESFGVPLFFAVSAFCLYYAMERHDSQSQSAIVFYLRRFFRIAPLFYALLLLYVAFLYWRFGLNAPQTSLLLSMLFVFNFFEGEQAGIVWASWTIGVEMAFYAVFPLIFAIVKTPWRASAMFVGFIVLSEAVLVLLPSFVADPAAYWKLSVFRHLPIFGAGIVAYQVGVLFYHRRNALWIGASCLLAALAFIILWRWGVLGRWEHHGKAAAAGLAVLGCYLCPLRAIVNRLTVALGTISYSLYLVHAPIIYYSRWVYDAVYALSLPAALTFVLCAVISFAFSVPLACAFYLLVERPGNRLGRFAASSLSSWRQRYVPAN</sequence>
<dbReference type="AlphaFoldDB" id="A0A7X0KNN3"/>
<feature type="transmembrane region" description="Helical" evidence="1">
    <location>
        <begin position="39"/>
        <end position="65"/>
    </location>
</feature>
<organism evidence="3 4">
    <name type="scientific">Aminobacter aganoensis</name>
    <dbReference type="NCBI Taxonomy" id="83264"/>
    <lineage>
        <taxon>Bacteria</taxon>
        <taxon>Pseudomonadati</taxon>
        <taxon>Pseudomonadota</taxon>
        <taxon>Alphaproteobacteria</taxon>
        <taxon>Hyphomicrobiales</taxon>
        <taxon>Phyllobacteriaceae</taxon>
        <taxon>Aminobacter</taxon>
    </lineage>
</organism>
<feature type="transmembrane region" description="Helical" evidence="1">
    <location>
        <begin position="313"/>
        <end position="337"/>
    </location>
</feature>
<dbReference type="GO" id="GO:0016020">
    <property type="term" value="C:membrane"/>
    <property type="evidence" value="ECO:0007669"/>
    <property type="project" value="TreeGrafter"/>
</dbReference>
<feature type="domain" description="Acyltransferase 3" evidence="2">
    <location>
        <begin position="10"/>
        <end position="330"/>
    </location>
</feature>
<dbReference type="GO" id="GO:0016747">
    <property type="term" value="F:acyltransferase activity, transferring groups other than amino-acyl groups"/>
    <property type="evidence" value="ECO:0007669"/>
    <property type="project" value="InterPro"/>
</dbReference>
<feature type="transmembrane region" description="Helical" evidence="1">
    <location>
        <begin position="253"/>
        <end position="272"/>
    </location>
</feature>
<evidence type="ECO:0000259" key="2">
    <source>
        <dbReference type="Pfam" id="PF01757"/>
    </source>
</evidence>
<dbReference type="PANTHER" id="PTHR23028:SF131">
    <property type="entry name" value="BLR2367 PROTEIN"/>
    <property type="match status" value="1"/>
</dbReference>
<feature type="transmembrane region" description="Helical" evidence="1">
    <location>
        <begin position="222"/>
        <end position="241"/>
    </location>
</feature>
<proteinExistence type="predicted"/>
<keyword evidence="1" id="KW-1133">Transmembrane helix</keyword>
<keyword evidence="1" id="KW-0472">Membrane</keyword>
<protein>
    <submittedName>
        <fullName evidence="3">Peptidoglycan/LPS O-acetylase OafA/YrhL</fullName>
    </submittedName>
</protein>
<dbReference type="EMBL" id="JACHOU010000023">
    <property type="protein sequence ID" value="MBB6357342.1"/>
    <property type="molecule type" value="Genomic_DNA"/>
</dbReference>